<protein>
    <recommendedName>
        <fullName evidence="3">N-acetyltransferase domain-containing protein</fullName>
    </recommendedName>
</protein>
<evidence type="ECO:0000256" key="1">
    <source>
        <dbReference type="ARBA" id="ARBA00022679"/>
    </source>
</evidence>
<name>A0ABP9VKR5_9BACT</name>
<dbReference type="EMBL" id="BAABRO010000001">
    <property type="protein sequence ID" value="GAA5504738.1"/>
    <property type="molecule type" value="Genomic_DNA"/>
</dbReference>
<reference evidence="4 5" key="1">
    <citation type="submission" date="2024-02" db="EMBL/GenBank/DDBJ databases">
        <title>Rhodopirellula caenicola NBRC 110016.</title>
        <authorList>
            <person name="Ichikawa N."/>
            <person name="Katano-Makiyama Y."/>
            <person name="Hidaka K."/>
        </authorList>
    </citation>
    <scope>NUCLEOTIDE SEQUENCE [LARGE SCALE GENOMIC DNA]</scope>
    <source>
        <strain evidence="4 5">NBRC 110016</strain>
    </source>
</reference>
<proteinExistence type="predicted"/>
<dbReference type="InterPro" id="IPR000182">
    <property type="entry name" value="GNAT_dom"/>
</dbReference>
<dbReference type="Proteomes" id="UP001416858">
    <property type="component" value="Unassembled WGS sequence"/>
</dbReference>
<dbReference type="InterPro" id="IPR016181">
    <property type="entry name" value="Acyl_CoA_acyltransferase"/>
</dbReference>
<evidence type="ECO:0000259" key="3">
    <source>
        <dbReference type="PROSITE" id="PS51186"/>
    </source>
</evidence>
<evidence type="ECO:0000313" key="5">
    <source>
        <dbReference type="Proteomes" id="UP001416858"/>
    </source>
</evidence>
<dbReference type="PANTHER" id="PTHR43420">
    <property type="entry name" value="ACETYLTRANSFERASE"/>
    <property type="match status" value="1"/>
</dbReference>
<accession>A0ABP9VKR5</accession>
<dbReference type="PANTHER" id="PTHR43420:SF12">
    <property type="entry name" value="N-ACETYLTRANSFERASE DOMAIN-CONTAINING PROTEIN"/>
    <property type="match status" value="1"/>
</dbReference>
<dbReference type="PROSITE" id="PS51186">
    <property type="entry name" value="GNAT"/>
    <property type="match status" value="1"/>
</dbReference>
<dbReference type="InterPro" id="IPR050680">
    <property type="entry name" value="YpeA/RimI_acetyltransf"/>
</dbReference>
<keyword evidence="1" id="KW-0808">Transferase</keyword>
<dbReference type="Gene3D" id="3.40.630.30">
    <property type="match status" value="1"/>
</dbReference>
<evidence type="ECO:0000256" key="2">
    <source>
        <dbReference type="ARBA" id="ARBA00023315"/>
    </source>
</evidence>
<keyword evidence="2" id="KW-0012">Acyltransferase</keyword>
<organism evidence="4 5">
    <name type="scientific">Novipirellula caenicola</name>
    <dbReference type="NCBI Taxonomy" id="1536901"/>
    <lineage>
        <taxon>Bacteria</taxon>
        <taxon>Pseudomonadati</taxon>
        <taxon>Planctomycetota</taxon>
        <taxon>Planctomycetia</taxon>
        <taxon>Pirellulales</taxon>
        <taxon>Pirellulaceae</taxon>
        <taxon>Novipirellula</taxon>
    </lineage>
</organism>
<evidence type="ECO:0000313" key="4">
    <source>
        <dbReference type="EMBL" id="GAA5504738.1"/>
    </source>
</evidence>
<dbReference type="Pfam" id="PF00583">
    <property type="entry name" value="Acetyltransf_1"/>
    <property type="match status" value="1"/>
</dbReference>
<keyword evidence="5" id="KW-1185">Reference proteome</keyword>
<feature type="domain" description="N-acetyltransferase" evidence="3">
    <location>
        <begin position="24"/>
        <end position="170"/>
    </location>
</feature>
<sequence>MRPEQSGSLSVLKQVMFNVDRPKIIVRTERDATSDASQQTRVWLRDHNWRTNHDFMKALSSLERDSTPLCLAAFLEDTQVGGLIATTHLRWLKISIMSVHPESQRIGIGSRLLQTAESIARARGCCYAYVDAMANQSPDFYPSCGYTTAGIIPDWDSHGHAKYIYYKKLPDPGSA</sequence>
<dbReference type="CDD" id="cd04301">
    <property type="entry name" value="NAT_SF"/>
    <property type="match status" value="1"/>
</dbReference>
<comment type="caution">
    <text evidence="4">The sequence shown here is derived from an EMBL/GenBank/DDBJ whole genome shotgun (WGS) entry which is preliminary data.</text>
</comment>
<gene>
    <name evidence="4" type="ORF">Rcae01_00177</name>
</gene>
<dbReference type="SUPFAM" id="SSF55729">
    <property type="entry name" value="Acyl-CoA N-acyltransferases (Nat)"/>
    <property type="match status" value="1"/>
</dbReference>